<keyword evidence="3 4" id="KW-0418">Kinase</keyword>
<feature type="domain" description="Carbohydrate kinase PfkB" evidence="5">
    <location>
        <begin position="17"/>
        <end position="282"/>
    </location>
</feature>
<dbReference type="InterPro" id="IPR029056">
    <property type="entry name" value="Ribokinase-like"/>
</dbReference>
<dbReference type="InterPro" id="IPR002173">
    <property type="entry name" value="Carboh/pur_kinase_PfkB_CS"/>
</dbReference>
<evidence type="ECO:0000256" key="2">
    <source>
        <dbReference type="ARBA" id="ARBA00022679"/>
    </source>
</evidence>
<evidence type="ECO:0000256" key="3">
    <source>
        <dbReference type="ARBA" id="ARBA00022777"/>
    </source>
</evidence>
<dbReference type="EMBL" id="PXYV01000021">
    <property type="protein sequence ID" value="PSR22169.1"/>
    <property type="molecule type" value="Genomic_DNA"/>
</dbReference>
<dbReference type="SUPFAM" id="SSF53613">
    <property type="entry name" value="Ribokinase-like"/>
    <property type="match status" value="1"/>
</dbReference>
<accession>A0A2T2WIV2</accession>
<dbReference type="GO" id="GO:0006796">
    <property type="term" value="P:phosphate-containing compound metabolic process"/>
    <property type="evidence" value="ECO:0007669"/>
    <property type="project" value="UniProtKB-ARBA"/>
</dbReference>
<reference evidence="6 7" key="1">
    <citation type="journal article" date="2014" name="BMC Genomics">
        <title>Comparison of environmental and isolate Sulfobacillus genomes reveals diverse carbon, sulfur, nitrogen, and hydrogen metabolisms.</title>
        <authorList>
            <person name="Justice N.B."/>
            <person name="Norman A."/>
            <person name="Brown C.T."/>
            <person name="Singh A."/>
            <person name="Thomas B.C."/>
            <person name="Banfield J.F."/>
        </authorList>
    </citation>
    <scope>NUCLEOTIDE SEQUENCE [LARGE SCALE GENOMIC DNA]</scope>
    <source>
        <strain evidence="6">AMDSBA3</strain>
    </source>
</reference>
<evidence type="ECO:0000256" key="1">
    <source>
        <dbReference type="ARBA" id="ARBA00010688"/>
    </source>
</evidence>
<dbReference type="AlphaFoldDB" id="A0A2T2WIV2"/>
<dbReference type="InterPro" id="IPR002139">
    <property type="entry name" value="Ribo/fructo_kinase"/>
</dbReference>
<name>A0A2T2WIV2_9FIRM</name>
<comment type="caution">
    <text evidence="6">The sequence shown here is derived from an EMBL/GenBank/DDBJ whole genome shotgun (WGS) entry which is preliminary data.</text>
</comment>
<dbReference type="Pfam" id="PF00294">
    <property type="entry name" value="PfkB"/>
    <property type="match status" value="1"/>
</dbReference>
<organism evidence="6 7">
    <name type="scientific">Sulfobacillus acidophilus</name>
    <dbReference type="NCBI Taxonomy" id="53633"/>
    <lineage>
        <taxon>Bacteria</taxon>
        <taxon>Bacillati</taxon>
        <taxon>Bacillota</taxon>
        <taxon>Clostridia</taxon>
        <taxon>Eubacteriales</taxon>
        <taxon>Clostridiales Family XVII. Incertae Sedis</taxon>
        <taxon>Sulfobacillus</taxon>
    </lineage>
</organism>
<sequence>MPRWRRKSRGLLVQYEVLVVGDSAWDTIVRVPQAIVYDSDQLAQIHQGPGGQGLNMAVAAVRQEVLTGLVTQVGFDQQSQILVRQMRALGIKLPGLTRADPLTRVVSVVRADGERALLTDPGIGPLFTPHRGLKAQVLLLSGYILGRPQGHERMHSWLTWARAHQVITLLDASHPSLSSLVSRYLAAVDWILANEREWDALCRPNRVQSVIKRGKDGLTMHWAGRYIDAHASPSQAIVDTTGAGDAVAGGFAAWLARGATPQASLQKACELGLAACLKMGAVTLG</sequence>
<dbReference type="Gene3D" id="3.40.1190.20">
    <property type="match status" value="1"/>
</dbReference>
<gene>
    <name evidence="6" type="ORF">C7B45_08065</name>
</gene>
<evidence type="ECO:0000259" key="5">
    <source>
        <dbReference type="Pfam" id="PF00294"/>
    </source>
</evidence>
<dbReference type="PANTHER" id="PTHR10584:SF167">
    <property type="entry name" value="PFKB DOMAIN PROTEIN"/>
    <property type="match status" value="1"/>
</dbReference>
<proteinExistence type="inferred from homology"/>
<dbReference type="PANTHER" id="PTHR10584">
    <property type="entry name" value="SUGAR KINASE"/>
    <property type="match status" value="1"/>
</dbReference>
<keyword evidence="2 4" id="KW-0808">Transferase</keyword>
<evidence type="ECO:0000256" key="4">
    <source>
        <dbReference type="RuleBase" id="RU003704"/>
    </source>
</evidence>
<comment type="similarity">
    <text evidence="1 4">Belongs to the carbohydrate kinase PfkB family.</text>
</comment>
<evidence type="ECO:0000313" key="6">
    <source>
        <dbReference type="EMBL" id="PSR22169.1"/>
    </source>
</evidence>
<dbReference type="InterPro" id="IPR011611">
    <property type="entry name" value="PfkB_dom"/>
</dbReference>
<protein>
    <submittedName>
        <fullName evidence="6">Carbohydrate kinase family protein</fullName>
    </submittedName>
</protein>
<dbReference type="GO" id="GO:0016301">
    <property type="term" value="F:kinase activity"/>
    <property type="evidence" value="ECO:0007669"/>
    <property type="project" value="UniProtKB-KW"/>
</dbReference>
<dbReference type="PRINTS" id="PR00990">
    <property type="entry name" value="RIBOKINASE"/>
</dbReference>
<evidence type="ECO:0000313" key="7">
    <source>
        <dbReference type="Proteomes" id="UP000241848"/>
    </source>
</evidence>
<dbReference type="PROSITE" id="PS00584">
    <property type="entry name" value="PFKB_KINASES_2"/>
    <property type="match status" value="1"/>
</dbReference>
<dbReference type="Proteomes" id="UP000241848">
    <property type="component" value="Unassembled WGS sequence"/>
</dbReference>